<dbReference type="GO" id="GO:0042167">
    <property type="term" value="P:heme catabolic process"/>
    <property type="evidence" value="ECO:0007669"/>
    <property type="project" value="TreeGrafter"/>
</dbReference>
<evidence type="ECO:0000256" key="9">
    <source>
        <dbReference type="PIRSR" id="PIRSR000343-2"/>
    </source>
</evidence>
<keyword evidence="11" id="KW-1185">Reference proteome</keyword>
<dbReference type="PANTHER" id="PTHR10720">
    <property type="entry name" value="HEME OXYGENASE"/>
    <property type="match status" value="1"/>
</dbReference>
<gene>
    <name evidence="10" type="ORF">BJ122_110129</name>
</gene>
<dbReference type="EC" id="1.14.14.18" evidence="2"/>
<evidence type="ECO:0000256" key="3">
    <source>
        <dbReference type="ARBA" id="ARBA00022617"/>
    </source>
</evidence>
<dbReference type="GO" id="GO:0004392">
    <property type="term" value="F:heme oxygenase (decyclizing) activity"/>
    <property type="evidence" value="ECO:0007669"/>
    <property type="project" value="UniProtKB-EC"/>
</dbReference>
<accession>A0A318TCQ7</accession>
<keyword evidence="5" id="KW-0560">Oxidoreductase</keyword>
<reference evidence="10 11" key="1">
    <citation type="submission" date="2018-06" db="EMBL/GenBank/DDBJ databases">
        <title>Genomic Encyclopedia of Archaeal and Bacterial Type Strains, Phase II (KMG-II): from individual species to whole genera.</title>
        <authorList>
            <person name="Goeker M."/>
        </authorList>
    </citation>
    <scope>NUCLEOTIDE SEQUENCE [LARGE SCALE GENOMIC DNA]</scope>
    <source>
        <strain evidence="10 11">JCM 11668</strain>
    </source>
</reference>
<organism evidence="10 11">
    <name type="scientific">Rhodopseudomonas faecalis</name>
    <dbReference type="NCBI Taxonomy" id="99655"/>
    <lineage>
        <taxon>Bacteria</taxon>
        <taxon>Pseudomonadati</taxon>
        <taxon>Pseudomonadota</taxon>
        <taxon>Alphaproteobacteria</taxon>
        <taxon>Hyphomicrobiales</taxon>
        <taxon>Nitrobacteraceae</taxon>
        <taxon>Rhodopseudomonas</taxon>
    </lineage>
</organism>
<evidence type="ECO:0000313" key="10">
    <source>
        <dbReference type="EMBL" id="PYF02792.1"/>
    </source>
</evidence>
<dbReference type="AlphaFoldDB" id="A0A318TCQ7"/>
<evidence type="ECO:0000256" key="5">
    <source>
        <dbReference type="ARBA" id="ARBA00023002"/>
    </source>
</evidence>
<dbReference type="EMBL" id="QJTI01000010">
    <property type="protein sequence ID" value="PYF02792.1"/>
    <property type="molecule type" value="Genomic_DNA"/>
</dbReference>
<protein>
    <recommendedName>
        <fullName evidence="2">heme oxygenase (biliverdin-producing)</fullName>
        <ecNumber evidence="2">1.14.14.18</ecNumber>
    </recommendedName>
</protein>
<evidence type="ECO:0000256" key="7">
    <source>
        <dbReference type="ARBA" id="ARBA00048328"/>
    </source>
</evidence>
<evidence type="ECO:0000313" key="11">
    <source>
        <dbReference type="Proteomes" id="UP000248148"/>
    </source>
</evidence>
<keyword evidence="3 8" id="KW-0349">Heme</keyword>
<dbReference type="PROSITE" id="PS00593">
    <property type="entry name" value="HEME_OXYGENASE"/>
    <property type="match status" value="1"/>
</dbReference>
<evidence type="ECO:0000256" key="6">
    <source>
        <dbReference type="ARBA" id="ARBA00023004"/>
    </source>
</evidence>
<evidence type="ECO:0000256" key="8">
    <source>
        <dbReference type="PIRSR" id="PIRSR000343-1"/>
    </source>
</evidence>
<comment type="caution">
    <text evidence="10">The sequence shown here is derived from an EMBL/GenBank/DDBJ whole genome shotgun (WGS) entry which is preliminary data.</text>
</comment>
<dbReference type="InterPro" id="IPR018207">
    <property type="entry name" value="Haem_oxygenase_CS"/>
</dbReference>
<keyword evidence="6 9" id="KW-0408">Iron</keyword>
<comment type="similarity">
    <text evidence="1">Belongs to the heme oxygenase family.</text>
</comment>
<dbReference type="InterPro" id="IPR016084">
    <property type="entry name" value="Haem_Oase-like_multi-hlx"/>
</dbReference>
<dbReference type="InterPro" id="IPR002051">
    <property type="entry name" value="Haem_Oase"/>
</dbReference>
<feature type="binding site" description="axial binding residue" evidence="9">
    <location>
        <position position="32"/>
    </location>
    <ligand>
        <name>heme b</name>
        <dbReference type="ChEBI" id="CHEBI:60344"/>
    </ligand>
    <ligandPart>
        <name>Fe</name>
        <dbReference type="ChEBI" id="CHEBI:18248"/>
    </ligandPart>
</feature>
<dbReference type="SUPFAM" id="SSF48613">
    <property type="entry name" value="Heme oxygenase-like"/>
    <property type="match status" value="1"/>
</dbReference>
<keyword evidence="4 9" id="KW-0479">Metal-binding</keyword>
<name>A0A318TCQ7_9BRAD</name>
<dbReference type="GO" id="GO:0020037">
    <property type="term" value="F:heme binding"/>
    <property type="evidence" value="ECO:0007669"/>
    <property type="project" value="TreeGrafter"/>
</dbReference>
<dbReference type="PANTHER" id="PTHR10720:SF0">
    <property type="entry name" value="HEME OXYGENASE"/>
    <property type="match status" value="1"/>
</dbReference>
<dbReference type="PRINTS" id="PR00088">
    <property type="entry name" value="HAEMOXYGNASE"/>
</dbReference>
<evidence type="ECO:0000256" key="2">
    <source>
        <dbReference type="ARBA" id="ARBA00012360"/>
    </source>
</evidence>
<evidence type="ECO:0000256" key="4">
    <source>
        <dbReference type="ARBA" id="ARBA00022723"/>
    </source>
</evidence>
<feature type="binding site" evidence="8">
    <location>
        <position position="187"/>
    </location>
    <ligand>
        <name>heme b</name>
        <dbReference type="ChEBI" id="CHEBI:60344"/>
    </ligand>
</feature>
<dbReference type="Proteomes" id="UP000248148">
    <property type="component" value="Unassembled WGS sequence"/>
</dbReference>
<feature type="binding site" evidence="8">
    <location>
        <position position="140"/>
    </location>
    <ligand>
        <name>heme b</name>
        <dbReference type="ChEBI" id="CHEBI:60344"/>
    </ligand>
</feature>
<sequence length="235" mass="25331">MAAASDRPASLAEQRGADDVLTQLYQRTRVLHLQAEKTGILAAILRGTATRDGLLLLLRNLQPVYQALEQGLERHCGSPAVGLLSGYHFGRAGAIAHDLNELAGCDWTASLPLLPEGERYARRLAQVADGDGALLIAHAYTRYLGDLSGGQILRQLLVKSFGLKPEHLSMYEFPGNLDAAALKRDYREALQRAAAAVVHPEALIEEGALAFSHNIALSMAVRSQLLPRLVPQGGD</sequence>
<dbReference type="Gene3D" id="1.20.910.10">
    <property type="entry name" value="Heme oxygenase-like"/>
    <property type="match status" value="1"/>
</dbReference>
<dbReference type="GO" id="GO:0046872">
    <property type="term" value="F:metal ion binding"/>
    <property type="evidence" value="ECO:0007669"/>
    <property type="project" value="UniProtKB-KW"/>
</dbReference>
<comment type="catalytic activity">
    <reaction evidence="7">
        <text>heme b + 3 reduced [NADPH--hemoprotein reductase] + 3 O2 = biliverdin IXalpha + CO + Fe(2+) + 3 oxidized [NADPH--hemoprotein reductase] + 3 H2O + H(+)</text>
        <dbReference type="Rhea" id="RHEA:21764"/>
        <dbReference type="Rhea" id="RHEA-COMP:11964"/>
        <dbReference type="Rhea" id="RHEA-COMP:11965"/>
        <dbReference type="ChEBI" id="CHEBI:15377"/>
        <dbReference type="ChEBI" id="CHEBI:15378"/>
        <dbReference type="ChEBI" id="CHEBI:15379"/>
        <dbReference type="ChEBI" id="CHEBI:17245"/>
        <dbReference type="ChEBI" id="CHEBI:29033"/>
        <dbReference type="ChEBI" id="CHEBI:57618"/>
        <dbReference type="ChEBI" id="CHEBI:57991"/>
        <dbReference type="ChEBI" id="CHEBI:58210"/>
        <dbReference type="ChEBI" id="CHEBI:60344"/>
        <dbReference type="EC" id="1.14.14.18"/>
    </reaction>
</comment>
<dbReference type="Pfam" id="PF01126">
    <property type="entry name" value="Heme_oxygenase"/>
    <property type="match status" value="1"/>
</dbReference>
<dbReference type="GO" id="GO:0006788">
    <property type="term" value="P:heme oxidation"/>
    <property type="evidence" value="ECO:0007669"/>
    <property type="project" value="InterPro"/>
</dbReference>
<dbReference type="CDD" id="cd19165">
    <property type="entry name" value="HemeO"/>
    <property type="match status" value="1"/>
</dbReference>
<dbReference type="OrthoDB" id="5493802at2"/>
<proteinExistence type="inferred from homology"/>
<dbReference type="InterPro" id="IPR016053">
    <property type="entry name" value="Haem_Oase-like"/>
</dbReference>
<evidence type="ECO:0000256" key="1">
    <source>
        <dbReference type="ARBA" id="ARBA00006134"/>
    </source>
</evidence>
<dbReference type="GO" id="GO:0006979">
    <property type="term" value="P:response to oxidative stress"/>
    <property type="evidence" value="ECO:0007669"/>
    <property type="project" value="TreeGrafter"/>
</dbReference>
<dbReference type="PIRSF" id="PIRSF000343">
    <property type="entry name" value="Haem_Oase"/>
    <property type="match status" value="1"/>
</dbReference>